<evidence type="ECO:0000313" key="2">
    <source>
        <dbReference type="Proteomes" id="UP000663440"/>
    </source>
</evidence>
<keyword evidence="2" id="KW-1185">Reference proteome</keyword>
<dbReference type="RefSeq" id="WP_207296508.1">
    <property type="nucleotide sequence ID" value="NZ_CP071448.1"/>
</dbReference>
<proteinExistence type="predicted"/>
<organism evidence="1 2">
    <name type="scientific">Flavobacterium endoglycinae</name>
    <dbReference type="NCBI Taxonomy" id="2816357"/>
    <lineage>
        <taxon>Bacteria</taxon>
        <taxon>Pseudomonadati</taxon>
        <taxon>Bacteroidota</taxon>
        <taxon>Flavobacteriia</taxon>
        <taxon>Flavobacteriales</taxon>
        <taxon>Flavobacteriaceae</taxon>
        <taxon>Flavobacterium</taxon>
    </lineage>
</organism>
<protein>
    <submittedName>
        <fullName evidence="1">Uncharacterized protein</fullName>
    </submittedName>
</protein>
<sequence>MPQQETLHIFKTLQRRKDSSNILYKPKGYESHWQHSQVLYNNGNNTSWPTDGVNGIKEVNSTFGRFYTSGQLIKWFGNTMEEILKQKNEKENNIYVISYFANKLQRAEIRKKKYILLQPLQ</sequence>
<dbReference type="Proteomes" id="UP000663440">
    <property type="component" value="Chromosome"/>
</dbReference>
<gene>
    <name evidence="1" type="ORF">J0383_00530</name>
</gene>
<reference evidence="1 2" key="1">
    <citation type="submission" date="2021-03" db="EMBL/GenBank/DDBJ databases">
        <title>Flavobacterium kribbensis sp. nov, an endophytic bacteria, isolated from soybean.</title>
        <authorList>
            <person name="Lee J."/>
            <person name="Seo J."/>
        </authorList>
    </citation>
    <scope>NUCLEOTIDE SEQUENCE [LARGE SCALE GENOMIC DNA]</scope>
    <source>
        <strain evidence="1 2">BB8</strain>
    </source>
</reference>
<name>A0ABX7QE40_9FLAO</name>
<accession>A0ABX7QE40</accession>
<dbReference type="EMBL" id="CP071448">
    <property type="protein sequence ID" value="QSW89314.1"/>
    <property type="molecule type" value="Genomic_DNA"/>
</dbReference>
<evidence type="ECO:0000313" key="1">
    <source>
        <dbReference type="EMBL" id="QSW89314.1"/>
    </source>
</evidence>